<dbReference type="PRINTS" id="PR00080">
    <property type="entry name" value="SDRFAMILY"/>
</dbReference>
<dbReference type="RefSeq" id="WP_012522559.1">
    <property type="nucleotide sequence ID" value="NC_011144.1"/>
</dbReference>
<evidence type="ECO:0000313" key="4">
    <source>
        <dbReference type="Proteomes" id="UP000001868"/>
    </source>
</evidence>
<dbReference type="InterPro" id="IPR020904">
    <property type="entry name" value="Sc_DH/Rdtase_CS"/>
</dbReference>
<dbReference type="Proteomes" id="UP000001868">
    <property type="component" value="Chromosome"/>
</dbReference>
<dbReference type="PROSITE" id="PS00061">
    <property type="entry name" value="ADH_SHORT"/>
    <property type="match status" value="1"/>
</dbReference>
<evidence type="ECO:0000256" key="1">
    <source>
        <dbReference type="ARBA" id="ARBA00023002"/>
    </source>
</evidence>
<proteinExistence type="inferred from homology"/>
<dbReference type="SUPFAM" id="SSF51735">
    <property type="entry name" value="NAD(P)-binding Rossmann-fold domains"/>
    <property type="match status" value="1"/>
</dbReference>
<accession>B4RDY4</accession>
<dbReference type="PANTHER" id="PTHR43658">
    <property type="entry name" value="SHORT-CHAIN DEHYDROGENASE/REDUCTASE"/>
    <property type="match status" value="1"/>
</dbReference>
<dbReference type="PANTHER" id="PTHR43658:SF8">
    <property type="entry name" value="17-BETA-HYDROXYSTEROID DEHYDROGENASE 14-RELATED"/>
    <property type="match status" value="1"/>
</dbReference>
<gene>
    <name evidence="3" type="ordered locus">PHZ_c2006</name>
</gene>
<keyword evidence="1" id="KW-0560">Oxidoreductase</keyword>
<dbReference type="InterPro" id="IPR036291">
    <property type="entry name" value="NAD(P)-bd_dom_sf"/>
</dbReference>
<dbReference type="eggNOG" id="COG1028">
    <property type="taxonomic scope" value="Bacteria"/>
</dbReference>
<dbReference type="GO" id="GO:0016491">
    <property type="term" value="F:oxidoreductase activity"/>
    <property type="evidence" value="ECO:0007669"/>
    <property type="project" value="UniProtKB-KW"/>
</dbReference>
<dbReference type="HOGENOM" id="CLU_010194_42_0_5"/>
<dbReference type="KEGG" id="pzu:PHZ_c2006"/>
<dbReference type="EMBL" id="CP000747">
    <property type="protein sequence ID" value="ACG78417.1"/>
    <property type="molecule type" value="Genomic_DNA"/>
</dbReference>
<reference evidence="3 4" key="1">
    <citation type="journal article" date="2008" name="BMC Genomics">
        <title>Complete genome of Phenylobacterium zucineum - a novel facultative intracellular bacterium isolated from human erythroleukemia cell line K562.</title>
        <authorList>
            <person name="Luo Y."/>
            <person name="Xu X."/>
            <person name="Ding Z."/>
            <person name="Liu Z."/>
            <person name="Zhang B."/>
            <person name="Yan Z."/>
            <person name="Sun J."/>
            <person name="Hu S."/>
            <person name="Hu X."/>
        </authorList>
    </citation>
    <scope>NUCLEOTIDE SEQUENCE [LARGE SCALE GENOMIC DNA]</scope>
    <source>
        <strain evidence="3 4">HLK1</strain>
    </source>
</reference>
<organism evidence="3 4">
    <name type="scientific">Phenylobacterium zucineum (strain HLK1)</name>
    <dbReference type="NCBI Taxonomy" id="450851"/>
    <lineage>
        <taxon>Bacteria</taxon>
        <taxon>Pseudomonadati</taxon>
        <taxon>Pseudomonadota</taxon>
        <taxon>Alphaproteobacteria</taxon>
        <taxon>Caulobacterales</taxon>
        <taxon>Caulobacteraceae</taxon>
        <taxon>Phenylobacterium</taxon>
    </lineage>
</organism>
<evidence type="ECO:0000256" key="2">
    <source>
        <dbReference type="RuleBase" id="RU000363"/>
    </source>
</evidence>
<evidence type="ECO:0000313" key="3">
    <source>
        <dbReference type="EMBL" id="ACG78417.1"/>
    </source>
</evidence>
<dbReference type="Gene3D" id="3.40.50.720">
    <property type="entry name" value="NAD(P)-binding Rossmann-like Domain"/>
    <property type="match status" value="1"/>
</dbReference>
<comment type="similarity">
    <text evidence="2">Belongs to the short-chain dehydrogenases/reductases (SDR) family.</text>
</comment>
<dbReference type="Pfam" id="PF00106">
    <property type="entry name" value="adh_short"/>
    <property type="match status" value="1"/>
</dbReference>
<dbReference type="OrthoDB" id="9795647at2"/>
<protein>
    <submittedName>
        <fullName evidence="3">Short-chain dehydrogenase/reductase SDR</fullName>
    </submittedName>
</protein>
<keyword evidence="4" id="KW-1185">Reference proteome</keyword>
<name>B4RDY4_PHEZH</name>
<dbReference type="STRING" id="450851.PHZ_c2006"/>
<sequence>MKIDSSVAAVVTGGASGLGRATAAALRDLGARVALFDKNKELGEQTAAELGALFCEVDVMDEASVDAGFAKARAAHGQERVLVNCAGGGRGGKTIARDKQTGEIVPYKTDDFQWVLGLNTVGTFRCTVKSAAGMAALEPTPEGERGAIVNTGSVAAEEGQIGQVAYAAAKAAIKGMTIVLARDLSSEGIRVNTILPGIMDTPLLGGLKTRAPQVYEGLARSVPFPRRLGTAEEYADLALTMIRNGYLNGETVRLDGAIRMAPR</sequence>
<dbReference type="AlphaFoldDB" id="B4RDY4"/>
<dbReference type="InterPro" id="IPR002347">
    <property type="entry name" value="SDR_fam"/>
</dbReference>
<dbReference type="PRINTS" id="PR00081">
    <property type="entry name" value="GDHRDH"/>
</dbReference>